<dbReference type="Pfam" id="PF12697">
    <property type="entry name" value="Abhydrolase_6"/>
    <property type="match status" value="1"/>
</dbReference>
<dbReference type="OrthoDB" id="1263307at2759"/>
<keyword evidence="3" id="KW-1185">Reference proteome</keyword>
<dbReference type="STRING" id="1054147.F4PJ12"/>
<gene>
    <name evidence="2" type="ORF">DFA_06448</name>
</gene>
<organism evidence="2 3">
    <name type="scientific">Cavenderia fasciculata</name>
    <name type="common">Slime mold</name>
    <name type="synonym">Dictyostelium fasciculatum</name>
    <dbReference type="NCBI Taxonomy" id="261658"/>
    <lineage>
        <taxon>Eukaryota</taxon>
        <taxon>Amoebozoa</taxon>
        <taxon>Evosea</taxon>
        <taxon>Eumycetozoa</taxon>
        <taxon>Dictyostelia</taxon>
        <taxon>Acytosteliales</taxon>
        <taxon>Cavenderiaceae</taxon>
        <taxon>Cavenderia</taxon>
    </lineage>
</organism>
<feature type="domain" description="AB hydrolase-1" evidence="1">
    <location>
        <begin position="12"/>
        <end position="212"/>
    </location>
</feature>
<dbReference type="OMA" id="ATQGPWY"/>
<sequence>MTCCGNKNGLNVVLCHGAWLDASSSWGKIMPMLKEAGFNFYGMQFTNISLAEDAKLLVNLIEKLDGPVLLVGHSYGGSIITEAAYSCPKVRGLVYMAALAPDNDETVNGLLAKFPSKGIPASIDNNGYLCMPCNQFSEYMCQDGGEQEKLILDACQKPFLARCFDDMQPHCAWKNMPTWYQISENDRVVPPELQKFFAKRMNAKVLSLPASHVAGMAHFKQVGQFIIEAGHSVISNKPQQ</sequence>
<protein>
    <submittedName>
        <fullName evidence="2">Esterase/lipase/thioesterase domain-containing protein</fullName>
    </submittedName>
</protein>
<name>F4PJ12_CACFS</name>
<evidence type="ECO:0000313" key="2">
    <source>
        <dbReference type="EMBL" id="EGG24298.1"/>
    </source>
</evidence>
<dbReference type="InterPro" id="IPR000073">
    <property type="entry name" value="AB_hydrolase_1"/>
</dbReference>
<dbReference type="SUPFAM" id="SSF53474">
    <property type="entry name" value="alpha/beta-Hydrolases"/>
    <property type="match status" value="1"/>
</dbReference>
<dbReference type="InterPro" id="IPR029058">
    <property type="entry name" value="AB_hydrolase_fold"/>
</dbReference>
<proteinExistence type="predicted"/>
<evidence type="ECO:0000313" key="3">
    <source>
        <dbReference type="Proteomes" id="UP000007797"/>
    </source>
</evidence>
<reference evidence="3" key="1">
    <citation type="journal article" date="2011" name="Genome Res.">
        <title>Phylogeny-wide analysis of social amoeba genomes highlights ancient origins for complex intercellular communication.</title>
        <authorList>
            <person name="Heidel A.J."/>
            <person name="Lawal H.M."/>
            <person name="Felder M."/>
            <person name="Schilde C."/>
            <person name="Helps N.R."/>
            <person name="Tunggal B."/>
            <person name="Rivero F."/>
            <person name="John U."/>
            <person name="Schleicher M."/>
            <person name="Eichinger L."/>
            <person name="Platzer M."/>
            <person name="Noegel A.A."/>
            <person name="Schaap P."/>
            <person name="Gloeckner G."/>
        </authorList>
    </citation>
    <scope>NUCLEOTIDE SEQUENCE [LARGE SCALE GENOMIC DNA]</scope>
    <source>
        <strain evidence="3">SH3</strain>
    </source>
</reference>
<dbReference type="EMBL" id="GL883007">
    <property type="protein sequence ID" value="EGG24298.1"/>
    <property type="molecule type" value="Genomic_DNA"/>
</dbReference>
<dbReference type="RefSeq" id="XP_004362149.1">
    <property type="nucleotide sequence ID" value="XM_004362092.1"/>
</dbReference>
<evidence type="ECO:0000259" key="1">
    <source>
        <dbReference type="Pfam" id="PF12697"/>
    </source>
</evidence>
<dbReference type="InterPro" id="IPR052897">
    <property type="entry name" value="Sec-Metab_Biosynth_Hydrolase"/>
</dbReference>
<dbReference type="GeneID" id="14876251"/>
<accession>F4PJ12</accession>
<dbReference type="AlphaFoldDB" id="F4PJ12"/>
<dbReference type="PANTHER" id="PTHR37017">
    <property type="entry name" value="AB HYDROLASE-1 DOMAIN-CONTAINING PROTEIN-RELATED"/>
    <property type="match status" value="1"/>
</dbReference>
<dbReference type="Proteomes" id="UP000007797">
    <property type="component" value="Unassembled WGS sequence"/>
</dbReference>
<dbReference type="PANTHER" id="PTHR37017:SF11">
    <property type="entry name" value="ESTERASE_LIPASE_THIOESTERASE DOMAIN-CONTAINING PROTEIN"/>
    <property type="match status" value="1"/>
</dbReference>
<dbReference type="KEGG" id="dfa:DFA_06448"/>
<dbReference type="Gene3D" id="3.40.50.1820">
    <property type="entry name" value="alpha/beta hydrolase"/>
    <property type="match status" value="1"/>
</dbReference>